<proteinExistence type="predicted"/>
<dbReference type="SUPFAM" id="SSF53098">
    <property type="entry name" value="Ribonuclease H-like"/>
    <property type="match status" value="1"/>
</dbReference>
<reference evidence="3" key="1">
    <citation type="submission" date="2021-03" db="EMBL/GenBank/DDBJ databases">
        <title>Draft genome sequence of rust myrtle Austropuccinia psidii MF-1, a brazilian biotype.</title>
        <authorList>
            <person name="Quecine M.C."/>
            <person name="Pachon D.M.R."/>
            <person name="Bonatelli M.L."/>
            <person name="Correr F.H."/>
            <person name="Franceschini L.M."/>
            <person name="Leite T.F."/>
            <person name="Margarido G.R.A."/>
            <person name="Almeida C.A."/>
            <person name="Ferrarezi J.A."/>
            <person name="Labate C.A."/>
        </authorList>
    </citation>
    <scope>NUCLEOTIDE SEQUENCE</scope>
    <source>
        <strain evidence="3">MF-1</strain>
    </source>
</reference>
<sequence>MGVFTFKRSWCKVNGGTVKMFTTSNPPWQPPHKVFNLGTEKGKAKRKVIETLDSLTSKDIVIFTNGSDIPNKGKGAAAVIEKEKIIISNHIPLTTKISNFETELVGIILTIEAARRAIAIQSIKGKETNNKYIFSDNQGALLKSAHPFKPSTAQYLYLKIFHDINSLQILAPIQLWWCSGHVGITGNELANTEAKNSALDSTQTTFKLKHSLVKLSQETKKATNKNELTEEETQRTKNLKSKPQILITALNKLEKAKSSILHQLRSEHVGLNKHLKRICLRGDPLCKTCNRPESVNHFMTHCRRYKAQRKRMKDKLRKKKIIFWETSMSRLLDVPKALEMIIKYVDETS</sequence>
<protein>
    <recommendedName>
        <fullName evidence="2">RNase H type-1 domain-containing protein</fullName>
    </recommendedName>
</protein>
<dbReference type="InterPro" id="IPR002156">
    <property type="entry name" value="RNaseH_domain"/>
</dbReference>
<accession>A0A9Q3IK98</accession>
<dbReference type="InterPro" id="IPR012337">
    <property type="entry name" value="RNaseH-like_sf"/>
</dbReference>
<dbReference type="OrthoDB" id="3267074at2759"/>
<evidence type="ECO:0000256" key="1">
    <source>
        <dbReference type="SAM" id="MobiDB-lite"/>
    </source>
</evidence>
<dbReference type="GO" id="GO:0004523">
    <property type="term" value="F:RNA-DNA hybrid ribonuclease activity"/>
    <property type="evidence" value="ECO:0007669"/>
    <property type="project" value="InterPro"/>
</dbReference>
<evidence type="ECO:0000259" key="2">
    <source>
        <dbReference type="Pfam" id="PF00075"/>
    </source>
</evidence>
<evidence type="ECO:0000313" key="3">
    <source>
        <dbReference type="EMBL" id="MBW0541884.1"/>
    </source>
</evidence>
<dbReference type="GO" id="GO:0003676">
    <property type="term" value="F:nucleic acid binding"/>
    <property type="evidence" value="ECO:0007669"/>
    <property type="project" value="InterPro"/>
</dbReference>
<keyword evidence="4" id="KW-1185">Reference proteome</keyword>
<dbReference type="Gene3D" id="3.30.420.10">
    <property type="entry name" value="Ribonuclease H-like superfamily/Ribonuclease H"/>
    <property type="match status" value="1"/>
</dbReference>
<gene>
    <name evidence="3" type="ORF">O181_081599</name>
</gene>
<dbReference type="Pfam" id="PF00075">
    <property type="entry name" value="RNase_H"/>
    <property type="match status" value="1"/>
</dbReference>
<dbReference type="EMBL" id="AVOT02046566">
    <property type="protein sequence ID" value="MBW0541884.1"/>
    <property type="molecule type" value="Genomic_DNA"/>
</dbReference>
<comment type="caution">
    <text evidence="3">The sequence shown here is derived from an EMBL/GenBank/DDBJ whole genome shotgun (WGS) entry which is preliminary data.</text>
</comment>
<dbReference type="CDD" id="cd09276">
    <property type="entry name" value="Rnase_HI_RT_non_LTR"/>
    <property type="match status" value="1"/>
</dbReference>
<feature type="domain" description="RNase H type-1" evidence="2">
    <location>
        <begin position="58"/>
        <end position="197"/>
    </location>
</feature>
<dbReference type="Proteomes" id="UP000765509">
    <property type="component" value="Unassembled WGS sequence"/>
</dbReference>
<evidence type="ECO:0000313" key="4">
    <source>
        <dbReference type="Proteomes" id="UP000765509"/>
    </source>
</evidence>
<name>A0A9Q3IK98_9BASI</name>
<feature type="region of interest" description="Disordered" evidence="1">
    <location>
        <begin position="218"/>
        <end position="237"/>
    </location>
</feature>
<organism evidence="3 4">
    <name type="scientific">Austropuccinia psidii MF-1</name>
    <dbReference type="NCBI Taxonomy" id="1389203"/>
    <lineage>
        <taxon>Eukaryota</taxon>
        <taxon>Fungi</taxon>
        <taxon>Dikarya</taxon>
        <taxon>Basidiomycota</taxon>
        <taxon>Pucciniomycotina</taxon>
        <taxon>Pucciniomycetes</taxon>
        <taxon>Pucciniales</taxon>
        <taxon>Sphaerophragmiaceae</taxon>
        <taxon>Austropuccinia</taxon>
    </lineage>
</organism>
<dbReference type="AlphaFoldDB" id="A0A9Q3IK98"/>
<dbReference type="InterPro" id="IPR036397">
    <property type="entry name" value="RNaseH_sf"/>
</dbReference>